<dbReference type="PROSITE" id="PS51450">
    <property type="entry name" value="LRR"/>
    <property type="match status" value="1"/>
</dbReference>
<keyword evidence="7" id="KW-0677">Repeat</keyword>
<evidence type="ECO:0000256" key="2">
    <source>
        <dbReference type="ARBA" id="ARBA00004236"/>
    </source>
</evidence>
<keyword evidence="8 11" id="KW-1133">Transmembrane helix</keyword>
<dbReference type="FunFam" id="3.80.10.10:FF:000213">
    <property type="entry name" value="Tyrosine-sulfated glycopeptide receptor 1"/>
    <property type="match status" value="1"/>
</dbReference>
<evidence type="ECO:0000259" key="13">
    <source>
        <dbReference type="Pfam" id="PF08263"/>
    </source>
</evidence>
<comment type="subcellular location">
    <subcellularLocation>
        <location evidence="2">Cell membrane</location>
    </subcellularLocation>
    <subcellularLocation>
        <location evidence="1">Membrane</location>
        <topology evidence="1">Single-pass membrane protein</topology>
    </subcellularLocation>
</comment>
<organism evidence="14 15">
    <name type="scientific">Glycine soja</name>
    <name type="common">Wild soybean</name>
    <dbReference type="NCBI Taxonomy" id="3848"/>
    <lineage>
        <taxon>Eukaryota</taxon>
        <taxon>Viridiplantae</taxon>
        <taxon>Streptophyta</taxon>
        <taxon>Embryophyta</taxon>
        <taxon>Tracheophyta</taxon>
        <taxon>Spermatophyta</taxon>
        <taxon>Magnoliopsida</taxon>
        <taxon>eudicotyledons</taxon>
        <taxon>Gunneridae</taxon>
        <taxon>Pentapetalae</taxon>
        <taxon>rosids</taxon>
        <taxon>fabids</taxon>
        <taxon>Fabales</taxon>
        <taxon>Fabaceae</taxon>
        <taxon>Papilionoideae</taxon>
        <taxon>50 kb inversion clade</taxon>
        <taxon>NPAAA clade</taxon>
        <taxon>indigoferoid/millettioid clade</taxon>
        <taxon>Phaseoleae</taxon>
        <taxon>Glycine</taxon>
        <taxon>Glycine subgen. Soja</taxon>
    </lineage>
</organism>
<keyword evidence="10" id="KW-0325">Glycoprotein</keyword>
<protein>
    <submittedName>
        <fullName evidence="14">Receptor-like protein 1 isoform B</fullName>
    </submittedName>
</protein>
<keyword evidence="14" id="KW-0675">Receptor</keyword>
<dbReference type="GO" id="GO:0005886">
    <property type="term" value="C:plasma membrane"/>
    <property type="evidence" value="ECO:0007669"/>
    <property type="project" value="UniProtKB-SubCell"/>
</dbReference>
<keyword evidence="9 11" id="KW-0472">Membrane</keyword>
<evidence type="ECO:0000256" key="12">
    <source>
        <dbReference type="SAM" id="SignalP"/>
    </source>
</evidence>
<evidence type="ECO:0000256" key="1">
    <source>
        <dbReference type="ARBA" id="ARBA00004167"/>
    </source>
</evidence>
<dbReference type="PRINTS" id="PR00019">
    <property type="entry name" value="LEURICHRPT"/>
</dbReference>
<keyword evidence="5" id="KW-0433">Leucine-rich repeat</keyword>
<feature type="signal peptide" evidence="12">
    <location>
        <begin position="1"/>
        <end position="25"/>
    </location>
</feature>
<dbReference type="InterPro" id="IPR001611">
    <property type="entry name" value="Leu-rich_rpt"/>
</dbReference>
<keyword evidence="6 11" id="KW-0812">Transmembrane</keyword>
<gene>
    <name evidence="14" type="ORF">D0Y65_035288</name>
</gene>
<dbReference type="InterPro" id="IPR050647">
    <property type="entry name" value="Plant_LRR-RLKs"/>
</dbReference>
<evidence type="ECO:0000256" key="7">
    <source>
        <dbReference type="ARBA" id="ARBA00022737"/>
    </source>
</evidence>
<dbReference type="SMART" id="SM00369">
    <property type="entry name" value="LRR_TYP"/>
    <property type="match status" value="13"/>
</dbReference>
<dbReference type="EMBL" id="QZWG01000012">
    <property type="protein sequence ID" value="RZB77289.1"/>
    <property type="molecule type" value="Genomic_DNA"/>
</dbReference>
<keyword evidence="15" id="KW-1185">Reference proteome</keyword>
<evidence type="ECO:0000256" key="8">
    <source>
        <dbReference type="ARBA" id="ARBA00022989"/>
    </source>
</evidence>
<evidence type="ECO:0000256" key="9">
    <source>
        <dbReference type="ARBA" id="ARBA00023136"/>
    </source>
</evidence>
<evidence type="ECO:0000256" key="11">
    <source>
        <dbReference type="SAM" id="Phobius"/>
    </source>
</evidence>
<feature type="chain" id="PRO_5019177699" evidence="12">
    <location>
        <begin position="26"/>
        <end position="1051"/>
    </location>
</feature>
<dbReference type="SUPFAM" id="SSF52058">
    <property type="entry name" value="L domain-like"/>
    <property type="match status" value="1"/>
</dbReference>
<feature type="transmembrane region" description="Helical" evidence="11">
    <location>
        <begin position="1003"/>
        <end position="1022"/>
    </location>
</feature>
<comment type="similarity">
    <text evidence="3">Belongs to the RLP family.</text>
</comment>
<evidence type="ECO:0000256" key="6">
    <source>
        <dbReference type="ARBA" id="ARBA00022692"/>
    </source>
</evidence>
<reference evidence="14 15" key="1">
    <citation type="submission" date="2018-09" db="EMBL/GenBank/DDBJ databases">
        <title>A high-quality reference genome of wild soybean provides a powerful tool to mine soybean genomes.</title>
        <authorList>
            <person name="Xie M."/>
            <person name="Chung C.Y.L."/>
            <person name="Li M.-W."/>
            <person name="Wong F.-L."/>
            <person name="Chan T.-F."/>
            <person name="Lam H.-M."/>
        </authorList>
    </citation>
    <scope>NUCLEOTIDE SEQUENCE [LARGE SCALE GENOMIC DNA]</scope>
    <source>
        <strain evidence="15">cv. W05</strain>
        <tissue evidence="14">Hypocotyl of etiolated seedlings</tissue>
    </source>
</reference>
<evidence type="ECO:0000256" key="4">
    <source>
        <dbReference type="ARBA" id="ARBA00022475"/>
    </source>
</evidence>
<dbReference type="FunFam" id="3.80.10.10:FF:000095">
    <property type="entry name" value="LRR receptor-like serine/threonine-protein kinase GSO1"/>
    <property type="match status" value="1"/>
</dbReference>
<sequence>MELCRKKQWLVSVLLGAIVLSDVLGNSSGCFQQEKAALLDFKATYHGNDSLKLRSWVNEAKSNCCDWERVTCDSSSGHVIHLDLGNTIAESEMVPFVYPPGEMGPYTSNIKMPPWPYPYCSKHTSRFLNWSLFLPFRKLTSLSLSNSCLLGFIRTEDNSKSTLKKLETLDLSFNYLNESIMEIVGVLPSVKNLILAANFIRGPFLKELSLLPNLEVLDLHMNMLGNGSHFATQDYKNKSTLKKLKTLDLSINNLNESIMEFVGALRSIKNLSLAGNFIARPFPIKELSLLPNLEVLDLSMNHLVSSVTTQDIHSSTEFYVLKKLKTLNLADNHFDKGIFKSLVAFPSLRSLNLEFNPIKGDLDDNGIFCLLVLANLSKLEVLRLSNSAITGYFPNQGLCKMKQLREAGLSYNNLIGTLDPCLGNLTSLHSLDLCFNFLSGNPAPFIGHLVSIENLCISFNEFEGIFSLSIFSNHSRLKSLLIGNMKVDTENPPWIAPFQLEQLAITSCKLNLPTKVIPTFLSNQSSLRDIDLSGNNLVGKFPSWLLVNNSNLEEVDLFHNSFSGPFELPFDLNHHMDKIKTLSLSNNQMQGKLPDNIGSFFPHLVNFDVSNNNFDGHIPASIGEMSSLQGLYMGNNNFSGNVPNHILDGCFSLKTLMMDSNQLNGTLLSVIRKLRLVTLTASRNNFEGAITDEWCQHNLVMLDLSHNKFSGTIPSCFEMPAYLFLQGNSLTGTIPEALISNYSRPTAIDFSDNKFIGTIPDSIYKLWSLRFLLLAGNQLQGQLSSQVCQLEQINILDLSRNNFTGSIPPCFSSMSFGNFTIPLYSLDRLKPFSPRPDVAEMQLTTKNLYLSFKSDKFQMMSGLDLSSNQLTGEIPHQIGDLHYLHSLNLSHNHLHGLIPESFQKLKNIESLDLSNNNLSGQIPIQLQDLNFLSTFDVSYNNLSGKAPDKGQFANFDEDNYKGNPYLTWNNSNRGSLTTLPPPSTALHDGEENDTAIDFTAFCWSFASCYVMVQIVLVIILWINPHWRRQWFYFVEVCLHKCFGQFLEDVFY</sequence>
<dbReference type="PANTHER" id="PTHR48056:SF67">
    <property type="entry name" value="LEUCINE-RICH REPEAT-CONTAINING N-TERMINAL PLANT-TYPE DOMAIN-CONTAINING PROTEIN"/>
    <property type="match status" value="1"/>
</dbReference>
<dbReference type="SUPFAM" id="SSF52047">
    <property type="entry name" value="RNI-like"/>
    <property type="match status" value="2"/>
</dbReference>
<dbReference type="InterPro" id="IPR003591">
    <property type="entry name" value="Leu-rich_rpt_typical-subtyp"/>
</dbReference>
<evidence type="ECO:0000313" key="15">
    <source>
        <dbReference type="Proteomes" id="UP000289340"/>
    </source>
</evidence>
<evidence type="ECO:0000256" key="3">
    <source>
        <dbReference type="ARBA" id="ARBA00009592"/>
    </source>
</evidence>
<comment type="caution">
    <text evidence="14">The sequence shown here is derived from an EMBL/GenBank/DDBJ whole genome shotgun (WGS) entry which is preliminary data.</text>
</comment>
<evidence type="ECO:0000256" key="5">
    <source>
        <dbReference type="ARBA" id="ARBA00022614"/>
    </source>
</evidence>
<dbReference type="Gene3D" id="3.80.10.10">
    <property type="entry name" value="Ribonuclease Inhibitor"/>
    <property type="match status" value="6"/>
</dbReference>
<feature type="domain" description="Leucine-rich repeat-containing N-terminal plant-type" evidence="13">
    <location>
        <begin position="32"/>
        <end position="73"/>
    </location>
</feature>
<dbReference type="Pfam" id="PF00560">
    <property type="entry name" value="LRR_1"/>
    <property type="match status" value="6"/>
</dbReference>
<name>A0A445HUL8_GLYSO</name>
<keyword evidence="12" id="KW-0732">Signal</keyword>
<dbReference type="PANTHER" id="PTHR48056">
    <property type="entry name" value="LRR RECEPTOR-LIKE SERINE/THREONINE-PROTEIN KINASE-RELATED"/>
    <property type="match status" value="1"/>
</dbReference>
<dbReference type="AlphaFoldDB" id="A0A445HUL8"/>
<dbReference type="Pfam" id="PF08263">
    <property type="entry name" value="LRRNT_2"/>
    <property type="match status" value="1"/>
</dbReference>
<proteinExistence type="inferred from homology"/>
<dbReference type="Pfam" id="PF13855">
    <property type="entry name" value="LRR_8"/>
    <property type="match status" value="1"/>
</dbReference>
<dbReference type="Proteomes" id="UP000289340">
    <property type="component" value="Chromosome 12"/>
</dbReference>
<evidence type="ECO:0000313" key="14">
    <source>
        <dbReference type="EMBL" id="RZB77289.1"/>
    </source>
</evidence>
<accession>A0A445HUL8</accession>
<keyword evidence="4" id="KW-1003">Cell membrane</keyword>
<dbReference type="InterPro" id="IPR032675">
    <property type="entry name" value="LRR_dom_sf"/>
</dbReference>
<evidence type="ECO:0000256" key="10">
    <source>
        <dbReference type="ARBA" id="ARBA00023180"/>
    </source>
</evidence>
<dbReference type="InterPro" id="IPR013210">
    <property type="entry name" value="LRR_N_plant-typ"/>
</dbReference>